<dbReference type="Proteomes" id="UP000516437">
    <property type="component" value="Chromosome 7"/>
</dbReference>
<dbReference type="AlphaFoldDB" id="A0A6A1UX08"/>
<dbReference type="InterPro" id="IPR040420">
    <property type="entry name" value="At1g76660-like"/>
</dbReference>
<evidence type="ECO:0000313" key="1">
    <source>
        <dbReference type="EMBL" id="KAB1204853.1"/>
    </source>
</evidence>
<dbReference type="OrthoDB" id="1927968at2759"/>
<protein>
    <submittedName>
        <fullName evidence="1">Uncharacterized protein</fullName>
    </submittedName>
</protein>
<dbReference type="PANTHER" id="PTHR31798">
    <property type="entry name" value="HYDROXYPROLINE-RICH GLYCOPROTEIN-LIKE"/>
    <property type="match status" value="1"/>
</dbReference>
<reference evidence="1 2" key="1">
    <citation type="journal article" date="2019" name="Plant Biotechnol. J.">
        <title>The red bayberry genome and genetic basis of sex determination.</title>
        <authorList>
            <person name="Jia H.M."/>
            <person name="Jia H.J."/>
            <person name="Cai Q.L."/>
            <person name="Wang Y."/>
            <person name="Zhao H.B."/>
            <person name="Yang W.F."/>
            <person name="Wang G.Y."/>
            <person name="Li Y.H."/>
            <person name="Zhan D.L."/>
            <person name="Shen Y.T."/>
            <person name="Niu Q.F."/>
            <person name="Chang L."/>
            <person name="Qiu J."/>
            <person name="Zhao L."/>
            <person name="Xie H.B."/>
            <person name="Fu W.Y."/>
            <person name="Jin J."/>
            <person name="Li X.W."/>
            <person name="Jiao Y."/>
            <person name="Zhou C.C."/>
            <person name="Tu T."/>
            <person name="Chai C.Y."/>
            <person name="Gao J.L."/>
            <person name="Fan L.J."/>
            <person name="van de Weg E."/>
            <person name="Wang J.Y."/>
            <person name="Gao Z.S."/>
        </authorList>
    </citation>
    <scope>NUCLEOTIDE SEQUENCE [LARGE SCALE GENOMIC DNA]</scope>
    <source>
        <tissue evidence="1">Leaves</tissue>
    </source>
</reference>
<proteinExistence type="predicted"/>
<keyword evidence="2" id="KW-1185">Reference proteome</keyword>
<name>A0A6A1UX08_9ROSI</name>
<evidence type="ECO:0000313" key="2">
    <source>
        <dbReference type="Proteomes" id="UP000516437"/>
    </source>
</evidence>
<dbReference type="EMBL" id="RXIC02000025">
    <property type="protein sequence ID" value="KAB1204853.1"/>
    <property type="molecule type" value="Genomic_DNA"/>
</dbReference>
<dbReference type="PANTHER" id="PTHR31798:SF10">
    <property type="entry name" value="OS02G0822000 PROTEIN"/>
    <property type="match status" value="1"/>
</dbReference>
<gene>
    <name evidence="1" type="ORF">CJ030_MR7G015314</name>
</gene>
<organism evidence="1 2">
    <name type="scientific">Morella rubra</name>
    <name type="common">Chinese bayberry</name>
    <dbReference type="NCBI Taxonomy" id="262757"/>
    <lineage>
        <taxon>Eukaryota</taxon>
        <taxon>Viridiplantae</taxon>
        <taxon>Streptophyta</taxon>
        <taxon>Embryophyta</taxon>
        <taxon>Tracheophyta</taxon>
        <taxon>Spermatophyta</taxon>
        <taxon>Magnoliopsida</taxon>
        <taxon>eudicotyledons</taxon>
        <taxon>Gunneridae</taxon>
        <taxon>Pentapetalae</taxon>
        <taxon>rosids</taxon>
        <taxon>fabids</taxon>
        <taxon>Fagales</taxon>
        <taxon>Myricaceae</taxon>
        <taxon>Morella</taxon>
    </lineage>
</organism>
<comment type="caution">
    <text evidence="1">The sequence shown here is derived from an EMBL/GenBank/DDBJ whole genome shotgun (WGS) entry which is preliminary data.</text>
</comment>
<sequence>MTEKGSEEGEEQSYRKQRSISLGSIKEFNFDNTKRELSDKATIDSQWWATEKSMEKEARPGNNWAFFPMLQPEVS</sequence>
<accession>A0A6A1UX08</accession>